<evidence type="ECO:0000313" key="5">
    <source>
        <dbReference type="Proteomes" id="UP000308199"/>
    </source>
</evidence>
<keyword evidence="5" id="KW-1185">Reference proteome</keyword>
<dbReference type="AlphaFoldDB" id="A0A4S4LGE8"/>
<dbReference type="EMBL" id="SGPK01000022">
    <property type="protein sequence ID" value="THH11002.1"/>
    <property type="molecule type" value="Genomic_DNA"/>
</dbReference>
<organism evidence="4 5">
    <name type="scientific">Phellinidium pouzarii</name>
    <dbReference type="NCBI Taxonomy" id="167371"/>
    <lineage>
        <taxon>Eukaryota</taxon>
        <taxon>Fungi</taxon>
        <taxon>Dikarya</taxon>
        <taxon>Basidiomycota</taxon>
        <taxon>Agaricomycotina</taxon>
        <taxon>Agaricomycetes</taxon>
        <taxon>Hymenochaetales</taxon>
        <taxon>Hymenochaetaceae</taxon>
        <taxon>Phellinidium</taxon>
    </lineage>
</organism>
<dbReference type="Pfam" id="PF19343">
    <property type="entry name" value="HAM1_N"/>
    <property type="match status" value="1"/>
</dbReference>
<dbReference type="InterPro" id="IPR017943">
    <property type="entry name" value="Bactericidal_perm-incr_a/b_dom"/>
</dbReference>
<feature type="region of interest" description="Disordered" evidence="1">
    <location>
        <begin position="1"/>
        <end position="26"/>
    </location>
</feature>
<feature type="domain" description="HAM1-like C-terminal" evidence="2">
    <location>
        <begin position="631"/>
        <end position="777"/>
    </location>
</feature>
<evidence type="ECO:0000259" key="2">
    <source>
        <dbReference type="Pfam" id="PF14613"/>
    </source>
</evidence>
<dbReference type="PANTHER" id="PTHR31138:SF1">
    <property type="entry name" value="PDZ DOMAIN-CONTAINING PROTEIN"/>
    <property type="match status" value="1"/>
</dbReference>
<dbReference type="SUPFAM" id="SSF55394">
    <property type="entry name" value="Bactericidal permeability-increasing protein, BPI"/>
    <property type="match status" value="1"/>
</dbReference>
<feature type="region of interest" description="Disordered" evidence="1">
    <location>
        <begin position="223"/>
        <end position="254"/>
    </location>
</feature>
<evidence type="ECO:0000313" key="4">
    <source>
        <dbReference type="EMBL" id="THH11002.1"/>
    </source>
</evidence>
<dbReference type="InterPro" id="IPR045967">
    <property type="entry name" value="HAM1-like_N"/>
</dbReference>
<dbReference type="Proteomes" id="UP000308199">
    <property type="component" value="Unassembled WGS sequence"/>
</dbReference>
<dbReference type="Gene3D" id="3.15.10.10">
    <property type="entry name" value="Bactericidal permeability-increasing protein, domain 1"/>
    <property type="match status" value="1"/>
</dbReference>
<gene>
    <name evidence="4" type="ORF">EW145_g940</name>
</gene>
<dbReference type="OrthoDB" id="19394at2759"/>
<name>A0A4S4LGE8_9AGAM</name>
<comment type="caution">
    <text evidence="4">The sequence shown here is derived from an EMBL/GenBank/DDBJ whole genome shotgun (WGS) entry which is preliminary data.</text>
</comment>
<reference evidence="4 5" key="1">
    <citation type="submission" date="2019-02" db="EMBL/GenBank/DDBJ databases">
        <title>Genome sequencing of the rare red list fungi Phellinidium pouzarii.</title>
        <authorList>
            <person name="Buettner E."/>
            <person name="Kellner H."/>
        </authorList>
    </citation>
    <scope>NUCLEOTIDE SEQUENCE [LARGE SCALE GENOMIC DNA]</scope>
    <source>
        <strain evidence="4 5">DSM 108285</strain>
    </source>
</reference>
<evidence type="ECO:0000259" key="3">
    <source>
        <dbReference type="Pfam" id="PF19343"/>
    </source>
</evidence>
<evidence type="ECO:0000256" key="1">
    <source>
        <dbReference type="SAM" id="MobiDB-lite"/>
    </source>
</evidence>
<sequence length="778" mass="89095">MSLSDAPRSVGNNPPKNSVAAPTVKADQDRDIDRKLRLYGVIQAFRNGCMPSNKQIDEILSYLHDMQFPAEAVQLSPEGRRLVDDLRNVVETIRLLINEKNTDEVFQRFIYRTSGVQYENLMPAVGTPISEKEARQDAREALGHMRTLFRLLATNSETRKLFSDAKLIGRNIFSDAAYAVADRVRPRQEELEQVDEAILRSKFHNGFADDSDIAVTDSSMAEAPDLVPRHTTPNEKVPSETAIEASESEDGKVVPKRTFKSRLKSLTARVTERRIPCERDTFEDGKKYLQNQFPKERREQFAYRLKKVILECQADSSYQSSLSWFLSQLEAYFGHGQHYASAGSNQKASFLADPMIAQALSEIRTFVEHCANYQSMEGMFSAARNIWEDSQNDEELRAWWNRVDKFARRSLLEPGFILSPAFESQTRRLRVESRRFFEVKYKEHFDALVDSIQTWFRAFSEDPLNQRLWTDSSQLIEDLLLDSQGKFKYKPHLWTDIQMILPMLVKWLGYVPVPRIEYTNDVVDVVIENLTLQGRNLFPKIVEVQAQNYVKFSPYRVIRNEHHHTVKVVLSQIQTDMHDVAFFYRKKRGLHISDTGLADILIGGKGISIKVKIVSNESDSVSLFKVKGVSVKVNTLKFAIRDSKHPLLYRTFRPFVISFIKKQIAKAISSAIFKGLEYTDGQLVEMRERLAAVGTGSKTDVLKDMWADRKSELSKKISHSGRSGRQSRFRLFAKRDSMLFPEQGHERGLIRKQAERDAAVIDGEGWKSAAFSIIHADG</sequence>
<feature type="domain" description="HAM1-like N-terminal" evidence="3">
    <location>
        <begin position="15"/>
        <end position="619"/>
    </location>
</feature>
<accession>A0A4S4LGE8</accession>
<proteinExistence type="predicted"/>
<dbReference type="InterPro" id="IPR027842">
    <property type="entry name" value="HAM1-like_C"/>
</dbReference>
<dbReference type="PANTHER" id="PTHR31138">
    <property type="entry name" value="CHROMOSOME 19, WHOLE GENOME SHOTGUN SEQUENCE"/>
    <property type="match status" value="1"/>
</dbReference>
<dbReference type="GO" id="GO:0008289">
    <property type="term" value="F:lipid binding"/>
    <property type="evidence" value="ECO:0007669"/>
    <property type="project" value="InterPro"/>
</dbReference>
<dbReference type="Pfam" id="PF14613">
    <property type="entry name" value="HAM1_C"/>
    <property type="match status" value="1"/>
</dbReference>
<protein>
    <submittedName>
        <fullName evidence="4">Uncharacterized protein</fullName>
    </submittedName>
</protein>